<dbReference type="EMBL" id="KZ452012">
    <property type="protein sequence ID" value="PKA51756.1"/>
    <property type="molecule type" value="Genomic_DNA"/>
</dbReference>
<proteinExistence type="predicted"/>
<keyword evidence="2" id="KW-1185">Reference proteome</keyword>
<sequence length="146" mass="16849">MAGGAVASRLRCPWRTTTVFWKGGVNARTLEQSSSDSVFRRQCRWRRRQKEEQAGRDPAAAEREREKILRHRAFCGRYGSIEYELPIRSSQSENPNLHSAKYHSRWYPQEALDDRCGCVNNTSWPMFPQGKLCKISRPMVQAESTG</sequence>
<dbReference type="Proteomes" id="UP000236161">
    <property type="component" value="Unassembled WGS sequence"/>
</dbReference>
<name>A0A2I0A895_9ASPA</name>
<organism evidence="1 2">
    <name type="scientific">Apostasia shenzhenica</name>
    <dbReference type="NCBI Taxonomy" id="1088818"/>
    <lineage>
        <taxon>Eukaryota</taxon>
        <taxon>Viridiplantae</taxon>
        <taxon>Streptophyta</taxon>
        <taxon>Embryophyta</taxon>
        <taxon>Tracheophyta</taxon>
        <taxon>Spermatophyta</taxon>
        <taxon>Magnoliopsida</taxon>
        <taxon>Liliopsida</taxon>
        <taxon>Asparagales</taxon>
        <taxon>Orchidaceae</taxon>
        <taxon>Apostasioideae</taxon>
        <taxon>Apostasia</taxon>
    </lineage>
</organism>
<evidence type="ECO:0000313" key="1">
    <source>
        <dbReference type="EMBL" id="PKA51756.1"/>
    </source>
</evidence>
<gene>
    <name evidence="1" type="ORF">AXF42_Ash007985</name>
</gene>
<accession>A0A2I0A895</accession>
<evidence type="ECO:0000313" key="2">
    <source>
        <dbReference type="Proteomes" id="UP000236161"/>
    </source>
</evidence>
<protein>
    <submittedName>
        <fullName evidence="1">Uncharacterized protein</fullName>
    </submittedName>
</protein>
<dbReference type="AlphaFoldDB" id="A0A2I0A895"/>
<reference evidence="1 2" key="1">
    <citation type="journal article" date="2017" name="Nature">
        <title>The Apostasia genome and the evolution of orchids.</title>
        <authorList>
            <person name="Zhang G.Q."/>
            <person name="Liu K.W."/>
            <person name="Li Z."/>
            <person name="Lohaus R."/>
            <person name="Hsiao Y.Y."/>
            <person name="Niu S.C."/>
            <person name="Wang J.Y."/>
            <person name="Lin Y.C."/>
            <person name="Xu Q."/>
            <person name="Chen L.J."/>
            <person name="Yoshida K."/>
            <person name="Fujiwara S."/>
            <person name="Wang Z.W."/>
            <person name="Zhang Y.Q."/>
            <person name="Mitsuda N."/>
            <person name="Wang M."/>
            <person name="Liu G.H."/>
            <person name="Pecoraro L."/>
            <person name="Huang H.X."/>
            <person name="Xiao X.J."/>
            <person name="Lin M."/>
            <person name="Wu X.Y."/>
            <person name="Wu W.L."/>
            <person name="Chen Y.Y."/>
            <person name="Chang S.B."/>
            <person name="Sakamoto S."/>
            <person name="Ohme-Takagi M."/>
            <person name="Yagi M."/>
            <person name="Zeng S.J."/>
            <person name="Shen C.Y."/>
            <person name="Yeh C.M."/>
            <person name="Luo Y.B."/>
            <person name="Tsai W.C."/>
            <person name="Van de Peer Y."/>
            <person name="Liu Z.J."/>
        </authorList>
    </citation>
    <scope>NUCLEOTIDE SEQUENCE [LARGE SCALE GENOMIC DNA]</scope>
    <source>
        <strain evidence="2">cv. Shenzhen</strain>
        <tissue evidence="1">Stem</tissue>
    </source>
</reference>